<keyword evidence="2" id="KW-0472">Membrane</keyword>
<proteinExistence type="predicted"/>
<evidence type="ECO:0000256" key="1">
    <source>
        <dbReference type="SAM" id="MobiDB-lite"/>
    </source>
</evidence>
<protein>
    <submittedName>
        <fullName evidence="3">Uncharacterized protein</fullName>
    </submittedName>
</protein>
<keyword evidence="2" id="KW-0812">Transmembrane</keyword>
<gene>
    <name evidence="3" type="ORF">NIES37_44940</name>
</gene>
<accession>A0A1Z4N4C0</accession>
<sequence length="119" mass="13904">MQLFNNEENTRVCMYSLLGVIVLSLFQFDALFHVIAERWLVSFLLVGAALLISELSHLHLIGTGLDQIHDNIEDYRAIMSQRTIEEEEERVRQAQAQDEQDIQNQISPEQYRRPKKPYS</sequence>
<dbReference type="EMBL" id="AP018248">
    <property type="protein sequence ID" value="BAZ00502.1"/>
    <property type="molecule type" value="Genomic_DNA"/>
</dbReference>
<dbReference type="Proteomes" id="UP000218785">
    <property type="component" value="Chromosome"/>
</dbReference>
<organism evidence="3 4">
    <name type="scientific">Tolypothrix tenuis PCC 7101</name>
    <dbReference type="NCBI Taxonomy" id="231146"/>
    <lineage>
        <taxon>Bacteria</taxon>
        <taxon>Bacillati</taxon>
        <taxon>Cyanobacteriota</taxon>
        <taxon>Cyanophyceae</taxon>
        <taxon>Nostocales</taxon>
        <taxon>Tolypothrichaceae</taxon>
        <taxon>Tolypothrix</taxon>
    </lineage>
</organism>
<dbReference type="KEGG" id="ttq:NIES37_44940"/>
<dbReference type="AlphaFoldDB" id="A0A1Z4N4C0"/>
<reference evidence="3 4" key="1">
    <citation type="submission" date="2017-06" db="EMBL/GenBank/DDBJ databases">
        <title>Genome sequencing of cyanobaciteial culture collection at National Institute for Environmental Studies (NIES).</title>
        <authorList>
            <person name="Hirose Y."/>
            <person name="Shimura Y."/>
            <person name="Fujisawa T."/>
            <person name="Nakamura Y."/>
            <person name="Kawachi M."/>
        </authorList>
    </citation>
    <scope>NUCLEOTIDE SEQUENCE [LARGE SCALE GENOMIC DNA]</scope>
    <source>
        <strain evidence="3 4">NIES-37</strain>
    </source>
</reference>
<evidence type="ECO:0000256" key="2">
    <source>
        <dbReference type="SAM" id="Phobius"/>
    </source>
</evidence>
<feature type="transmembrane region" description="Helical" evidence="2">
    <location>
        <begin position="12"/>
        <end position="35"/>
    </location>
</feature>
<evidence type="ECO:0000313" key="3">
    <source>
        <dbReference type="EMBL" id="BAZ00502.1"/>
    </source>
</evidence>
<feature type="region of interest" description="Disordered" evidence="1">
    <location>
        <begin position="88"/>
        <end position="119"/>
    </location>
</feature>
<evidence type="ECO:0000313" key="4">
    <source>
        <dbReference type="Proteomes" id="UP000218785"/>
    </source>
</evidence>
<feature type="transmembrane region" description="Helical" evidence="2">
    <location>
        <begin position="41"/>
        <end position="61"/>
    </location>
</feature>
<keyword evidence="2" id="KW-1133">Transmembrane helix</keyword>
<dbReference type="RefSeq" id="WP_096579429.1">
    <property type="nucleotide sequence ID" value="NZ_CAWNJS010000001.1"/>
</dbReference>
<keyword evidence="4" id="KW-1185">Reference proteome</keyword>
<name>A0A1Z4N4C0_9CYAN</name>